<proteinExistence type="inferred from homology"/>
<feature type="chain" id="PRO_5004723856" description="GDSL esterase/lipase" evidence="3">
    <location>
        <begin position="29"/>
        <end position="360"/>
    </location>
</feature>
<name>V4NPU9_EUTSA</name>
<dbReference type="InterPro" id="IPR044552">
    <property type="entry name" value="GLIP1-5/GLL25"/>
</dbReference>
<dbReference type="KEGG" id="eus:EUTSA_v10021005mg"/>
<evidence type="ECO:0000256" key="1">
    <source>
        <dbReference type="ARBA" id="ARBA00008668"/>
    </source>
</evidence>
<dbReference type="GO" id="GO:0007029">
    <property type="term" value="P:endoplasmic reticulum organization"/>
    <property type="evidence" value="ECO:0007669"/>
    <property type="project" value="TreeGrafter"/>
</dbReference>
<dbReference type="InterPro" id="IPR035669">
    <property type="entry name" value="SGNH_plant_lipase-like"/>
</dbReference>
<dbReference type="FunFam" id="3.40.50.1110:FF:000026">
    <property type="entry name" value="GDSL esterase/lipase At3g14220"/>
    <property type="match status" value="1"/>
</dbReference>
<evidence type="ECO:0000256" key="2">
    <source>
        <dbReference type="ARBA" id="ARBA00022729"/>
    </source>
</evidence>
<keyword evidence="5" id="KW-1185">Reference proteome</keyword>
<dbReference type="STRING" id="72664.V4NPU9"/>
<dbReference type="PANTHER" id="PTHR45966:SF36">
    <property type="entry name" value="INACTIVE GDSL ESTERASE_LIPASE-LIKE PROTEIN 25"/>
    <property type="match status" value="1"/>
</dbReference>
<dbReference type="OMA" id="GQQISKF"/>
<dbReference type="OrthoDB" id="1036573at2759"/>
<evidence type="ECO:0008006" key="6">
    <source>
        <dbReference type="Google" id="ProtNLM"/>
    </source>
</evidence>
<protein>
    <recommendedName>
        <fullName evidence="6">GDSL esterase/lipase</fullName>
    </recommendedName>
</protein>
<evidence type="ECO:0000313" key="4">
    <source>
        <dbReference type="EMBL" id="ESQ48561.1"/>
    </source>
</evidence>
<sequence length="360" mass="39884">MAINRNSIFFIGLLASFTLSSLPANVSAGEPPLLFTFGDSSYDVGNTKLFSSAFDPATMWPYGDSVDDPTGRWSDGHIVPDFVGRLIGHREPIPPVLDPTADLSHGASFAIAGAVVLGSQSDTMSLGQQISKFIELRKKWTDKERAEAIYLIYIGADDYLNFAKAHPNANLVEQIAHVANVLQRLSRDLMSLYRSGGARKFAVQNLAPLGCLPIVRQEFKTGESCMEMVNFMVTTHNERLRRVLVALTVPYRGFRYSLFDFNREILQRINEPSRHGYTDTTTSCCGTGSRNAFGCGYSNVHSKLCSYQKSFLFFDGRHNTEKTDEDIANLFYSGDKHVVSPVNIRDLVGKSVTNLAAQEI</sequence>
<dbReference type="Pfam" id="PF00657">
    <property type="entry name" value="Lipase_GDSL"/>
    <property type="match status" value="1"/>
</dbReference>
<accession>V4NPU9</accession>
<dbReference type="GO" id="GO:0010494">
    <property type="term" value="C:cytoplasmic stress granule"/>
    <property type="evidence" value="ECO:0007669"/>
    <property type="project" value="EnsemblPlants"/>
</dbReference>
<organism evidence="4 5">
    <name type="scientific">Eutrema salsugineum</name>
    <name type="common">Saltwater cress</name>
    <name type="synonym">Sisymbrium salsugineum</name>
    <dbReference type="NCBI Taxonomy" id="72664"/>
    <lineage>
        <taxon>Eukaryota</taxon>
        <taxon>Viridiplantae</taxon>
        <taxon>Streptophyta</taxon>
        <taxon>Embryophyta</taxon>
        <taxon>Tracheophyta</taxon>
        <taxon>Spermatophyta</taxon>
        <taxon>Magnoliopsida</taxon>
        <taxon>eudicotyledons</taxon>
        <taxon>Gunneridae</taxon>
        <taxon>Pentapetalae</taxon>
        <taxon>rosids</taxon>
        <taxon>malvids</taxon>
        <taxon>Brassicales</taxon>
        <taxon>Brassicaceae</taxon>
        <taxon>Eutremeae</taxon>
        <taxon>Eutrema</taxon>
    </lineage>
</organism>
<comment type="similarity">
    <text evidence="1">Belongs to the 'GDSL' lipolytic enzyme family.</text>
</comment>
<reference evidence="4 5" key="1">
    <citation type="journal article" date="2013" name="Front. Plant Sci.">
        <title>The Reference Genome of the Halophytic Plant Eutrema salsugineum.</title>
        <authorList>
            <person name="Yang R."/>
            <person name="Jarvis D.E."/>
            <person name="Chen H."/>
            <person name="Beilstein M.A."/>
            <person name="Grimwood J."/>
            <person name="Jenkins J."/>
            <person name="Shu S."/>
            <person name="Prochnik S."/>
            <person name="Xin M."/>
            <person name="Ma C."/>
            <person name="Schmutz J."/>
            <person name="Wing R.A."/>
            <person name="Mitchell-Olds T."/>
            <person name="Schumaker K.S."/>
            <person name="Wang X."/>
        </authorList>
    </citation>
    <scope>NUCLEOTIDE SEQUENCE [LARGE SCALE GENOMIC DNA]</scope>
</reference>
<dbReference type="InterPro" id="IPR036514">
    <property type="entry name" value="SGNH_hydro_sf"/>
</dbReference>
<dbReference type="GO" id="GO:0016298">
    <property type="term" value="F:lipase activity"/>
    <property type="evidence" value="ECO:0007669"/>
    <property type="project" value="TreeGrafter"/>
</dbReference>
<dbReference type="Proteomes" id="UP000030689">
    <property type="component" value="Unassembled WGS sequence"/>
</dbReference>
<dbReference type="eggNOG" id="ENOG502S4IX">
    <property type="taxonomic scope" value="Eukaryota"/>
</dbReference>
<dbReference type="EMBL" id="KI517408">
    <property type="protein sequence ID" value="ESQ48561.1"/>
    <property type="molecule type" value="Genomic_DNA"/>
</dbReference>
<gene>
    <name evidence="4" type="ORF">EUTSA_v10021005mg</name>
</gene>
<keyword evidence="2 3" id="KW-0732">Signal</keyword>
<dbReference type="Gene3D" id="3.40.50.1110">
    <property type="entry name" value="SGNH hydrolase"/>
    <property type="match status" value="1"/>
</dbReference>
<dbReference type="AlphaFoldDB" id="V4NPU9"/>
<dbReference type="Gramene" id="ESQ48561">
    <property type="protein sequence ID" value="ESQ48561"/>
    <property type="gene ID" value="EUTSA_v10021005mg"/>
</dbReference>
<evidence type="ECO:0000256" key="3">
    <source>
        <dbReference type="SAM" id="SignalP"/>
    </source>
</evidence>
<dbReference type="InterPro" id="IPR001087">
    <property type="entry name" value="GDSL"/>
</dbReference>
<feature type="signal peptide" evidence="3">
    <location>
        <begin position="1"/>
        <end position="28"/>
    </location>
</feature>
<dbReference type="PANTHER" id="PTHR45966">
    <property type="entry name" value="GDSL-LIKE LIPASE/ACYLHYDROLASE"/>
    <property type="match status" value="1"/>
</dbReference>
<evidence type="ECO:0000313" key="5">
    <source>
        <dbReference type="Proteomes" id="UP000030689"/>
    </source>
</evidence>
<dbReference type="CDD" id="cd01837">
    <property type="entry name" value="SGNH_plant_lipase_like"/>
    <property type="match status" value="1"/>
</dbReference>